<comment type="caution">
    <text evidence="1">The sequence shown here is derived from an EMBL/GenBank/DDBJ whole genome shotgun (WGS) entry which is preliminary data.</text>
</comment>
<dbReference type="Proteomes" id="UP001374579">
    <property type="component" value="Unassembled WGS sequence"/>
</dbReference>
<proteinExistence type="predicted"/>
<dbReference type="EMBL" id="JBAMIC010000011">
    <property type="protein sequence ID" value="KAK7100879.1"/>
    <property type="molecule type" value="Genomic_DNA"/>
</dbReference>
<organism evidence="1 2">
    <name type="scientific">Littorina saxatilis</name>
    <dbReference type="NCBI Taxonomy" id="31220"/>
    <lineage>
        <taxon>Eukaryota</taxon>
        <taxon>Metazoa</taxon>
        <taxon>Spiralia</taxon>
        <taxon>Lophotrochozoa</taxon>
        <taxon>Mollusca</taxon>
        <taxon>Gastropoda</taxon>
        <taxon>Caenogastropoda</taxon>
        <taxon>Littorinimorpha</taxon>
        <taxon>Littorinoidea</taxon>
        <taxon>Littorinidae</taxon>
        <taxon>Littorina</taxon>
    </lineage>
</organism>
<accession>A0AAN9GAV5</accession>
<sequence length="89" mass="9948">MKIQDGGLRNIACFDLSENNVSEGYIQELYHMPVPGNKRSAFIPVPQKRADFTSTTVSRVPQADFLHHGCRGGQTVCFSFQLCCVFFCS</sequence>
<evidence type="ECO:0000313" key="2">
    <source>
        <dbReference type="Proteomes" id="UP001374579"/>
    </source>
</evidence>
<keyword evidence="2" id="KW-1185">Reference proteome</keyword>
<gene>
    <name evidence="1" type="ORF">V1264_023746</name>
</gene>
<name>A0AAN9GAV5_9CAEN</name>
<reference evidence="1 2" key="1">
    <citation type="submission" date="2024-02" db="EMBL/GenBank/DDBJ databases">
        <title>Chromosome-scale genome assembly of the rough periwinkle Littorina saxatilis.</title>
        <authorList>
            <person name="De Jode A."/>
            <person name="Faria R."/>
            <person name="Formenti G."/>
            <person name="Sims Y."/>
            <person name="Smith T.P."/>
            <person name="Tracey A."/>
            <person name="Wood J.M.D."/>
            <person name="Zagrodzka Z.B."/>
            <person name="Johannesson K."/>
            <person name="Butlin R.K."/>
            <person name="Leder E.H."/>
        </authorList>
    </citation>
    <scope>NUCLEOTIDE SEQUENCE [LARGE SCALE GENOMIC DNA]</scope>
    <source>
        <strain evidence="1">Snail1</strain>
        <tissue evidence="1">Muscle</tissue>
    </source>
</reference>
<protein>
    <submittedName>
        <fullName evidence="1">Uncharacterized protein</fullName>
    </submittedName>
</protein>
<dbReference type="AlphaFoldDB" id="A0AAN9GAV5"/>
<evidence type="ECO:0000313" key="1">
    <source>
        <dbReference type="EMBL" id="KAK7100879.1"/>
    </source>
</evidence>